<dbReference type="SUPFAM" id="SSF46565">
    <property type="entry name" value="Chaperone J-domain"/>
    <property type="match status" value="1"/>
</dbReference>
<proteinExistence type="predicted"/>
<evidence type="ECO:0000313" key="2">
    <source>
        <dbReference type="EMBL" id="SVB74240.1"/>
    </source>
</evidence>
<gene>
    <name evidence="2" type="ORF">METZ01_LOCUS227094</name>
</gene>
<protein>
    <recommendedName>
        <fullName evidence="1">J domain-containing protein</fullName>
    </recommendedName>
</protein>
<dbReference type="CDD" id="cd06257">
    <property type="entry name" value="DnaJ"/>
    <property type="match status" value="1"/>
</dbReference>
<dbReference type="Gene3D" id="1.10.287.110">
    <property type="entry name" value="DnaJ domain"/>
    <property type="match status" value="1"/>
</dbReference>
<dbReference type="EMBL" id="UINC01055404">
    <property type="protein sequence ID" value="SVB74240.1"/>
    <property type="molecule type" value="Genomic_DNA"/>
</dbReference>
<organism evidence="2">
    <name type="scientific">marine metagenome</name>
    <dbReference type="NCBI Taxonomy" id="408172"/>
    <lineage>
        <taxon>unclassified sequences</taxon>
        <taxon>metagenomes</taxon>
        <taxon>ecological metagenomes</taxon>
    </lineage>
</organism>
<sequence>MTDAFALFEEQRQPWLEVKALKDKFIERSTQTHPDKFTDPAEKESAQARFTELNSAHDTLRDTKLRLQHLLTLERGQKPDEVHDILPETADLFLEVGQLLKPVDALLEKREAETSPLLKAQSYGEALDWLEKVNNLLKTIHEELTALDQVAMALNDNWDCDSVEKLFHQYSYLQKWRAQLNERTVRLGF</sequence>
<feature type="domain" description="J" evidence="1">
    <location>
        <begin position="3"/>
        <end position="65"/>
    </location>
</feature>
<dbReference type="AlphaFoldDB" id="A0A382GGA9"/>
<name>A0A382GGA9_9ZZZZ</name>
<evidence type="ECO:0000259" key="1">
    <source>
        <dbReference type="PROSITE" id="PS50076"/>
    </source>
</evidence>
<accession>A0A382GGA9</accession>
<dbReference type="SMART" id="SM00271">
    <property type="entry name" value="DnaJ"/>
    <property type="match status" value="1"/>
</dbReference>
<reference evidence="2" key="1">
    <citation type="submission" date="2018-05" db="EMBL/GenBank/DDBJ databases">
        <authorList>
            <person name="Lanie J.A."/>
            <person name="Ng W.-L."/>
            <person name="Kazmierczak K.M."/>
            <person name="Andrzejewski T.M."/>
            <person name="Davidsen T.M."/>
            <person name="Wayne K.J."/>
            <person name="Tettelin H."/>
            <person name="Glass J.I."/>
            <person name="Rusch D."/>
            <person name="Podicherti R."/>
            <person name="Tsui H.-C.T."/>
            <person name="Winkler M.E."/>
        </authorList>
    </citation>
    <scope>NUCLEOTIDE SEQUENCE</scope>
</reference>
<dbReference type="PROSITE" id="PS50076">
    <property type="entry name" value="DNAJ_2"/>
    <property type="match status" value="1"/>
</dbReference>
<dbReference type="InterPro" id="IPR001623">
    <property type="entry name" value="DnaJ_domain"/>
</dbReference>
<dbReference type="InterPro" id="IPR036869">
    <property type="entry name" value="J_dom_sf"/>
</dbReference>